<accession>A0A2S6ITZ1</accession>
<protein>
    <submittedName>
        <fullName evidence="9">Putative flippase GtrA</fullName>
    </submittedName>
</protein>
<keyword evidence="3 7" id="KW-0812">Transmembrane</keyword>
<comment type="caution">
    <text evidence="9">The sequence shown here is derived from an EMBL/GenBank/DDBJ whole genome shotgun (WGS) entry which is preliminary data.</text>
</comment>
<feature type="transmembrane region" description="Helical" evidence="7">
    <location>
        <begin position="70"/>
        <end position="89"/>
    </location>
</feature>
<evidence type="ECO:0000256" key="2">
    <source>
        <dbReference type="ARBA" id="ARBA00009399"/>
    </source>
</evidence>
<evidence type="ECO:0000256" key="1">
    <source>
        <dbReference type="ARBA" id="ARBA00004141"/>
    </source>
</evidence>
<keyword evidence="4 7" id="KW-1133">Transmembrane helix</keyword>
<evidence type="ECO:0000256" key="3">
    <source>
        <dbReference type="ARBA" id="ARBA00022692"/>
    </source>
</evidence>
<sequence>MAQADDGRKGPGGLAARLRTTFDVVVREVAKFGVVGAVAFVVDIGVYNLLCFAGPDGQGLLWHKPLTAKVISVAVATLCSWLGNRYWTFRHRNQPGKLRELVLFGVMNACGLLIALACLGFTVYVLGLRSPLAQNVSGNGVGLVLGTAFRFYAYRTFVFVRPAADVPSAAAAATTGDEATAEGPTAGDAGAGITTATDAPSAGAAHVHDVGGRERGATGHAAR</sequence>
<reference evidence="9 10" key="1">
    <citation type="submission" date="2018-02" db="EMBL/GenBank/DDBJ databases">
        <title>Genomic Encyclopedia of Archaeal and Bacterial Type Strains, Phase II (KMG-II): from individual species to whole genera.</title>
        <authorList>
            <person name="Goeker M."/>
        </authorList>
    </citation>
    <scope>NUCLEOTIDE SEQUENCE [LARGE SCALE GENOMIC DNA]</scope>
    <source>
        <strain evidence="9 10">DSM 22857</strain>
    </source>
</reference>
<gene>
    <name evidence="9" type="ORF">CLV92_103248</name>
</gene>
<proteinExistence type="inferred from homology"/>
<dbReference type="EMBL" id="PTJD01000003">
    <property type="protein sequence ID" value="PPK97713.1"/>
    <property type="molecule type" value="Genomic_DNA"/>
</dbReference>
<evidence type="ECO:0000256" key="7">
    <source>
        <dbReference type="SAM" id="Phobius"/>
    </source>
</evidence>
<dbReference type="OrthoDB" id="9807815at2"/>
<feature type="region of interest" description="Disordered" evidence="6">
    <location>
        <begin position="175"/>
        <end position="223"/>
    </location>
</feature>
<keyword evidence="5 7" id="KW-0472">Membrane</keyword>
<keyword evidence="10" id="KW-1185">Reference proteome</keyword>
<evidence type="ECO:0000256" key="5">
    <source>
        <dbReference type="ARBA" id="ARBA00023136"/>
    </source>
</evidence>
<dbReference type="InterPro" id="IPR007267">
    <property type="entry name" value="GtrA_DPMS_TM"/>
</dbReference>
<dbReference type="InterPro" id="IPR051401">
    <property type="entry name" value="GtrA_CellWall_Glycosyl"/>
</dbReference>
<feature type="transmembrane region" description="Helical" evidence="7">
    <location>
        <begin position="29"/>
        <end position="50"/>
    </location>
</feature>
<dbReference type="PANTHER" id="PTHR38459">
    <property type="entry name" value="PROPHAGE BACTOPRENOL-LINKED GLUCOSE TRANSLOCASE HOMOLOG"/>
    <property type="match status" value="1"/>
</dbReference>
<organism evidence="9 10">
    <name type="scientific">Kineococcus xinjiangensis</name>
    <dbReference type="NCBI Taxonomy" id="512762"/>
    <lineage>
        <taxon>Bacteria</taxon>
        <taxon>Bacillati</taxon>
        <taxon>Actinomycetota</taxon>
        <taxon>Actinomycetes</taxon>
        <taxon>Kineosporiales</taxon>
        <taxon>Kineosporiaceae</taxon>
        <taxon>Kineococcus</taxon>
    </lineage>
</organism>
<evidence type="ECO:0000313" key="10">
    <source>
        <dbReference type="Proteomes" id="UP000239485"/>
    </source>
</evidence>
<name>A0A2S6ITZ1_9ACTN</name>
<comment type="similarity">
    <text evidence="2">Belongs to the GtrA family.</text>
</comment>
<evidence type="ECO:0000259" key="8">
    <source>
        <dbReference type="Pfam" id="PF04138"/>
    </source>
</evidence>
<feature type="transmembrane region" description="Helical" evidence="7">
    <location>
        <begin position="101"/>
        <end position="126"/>
    </location>
</feature>
<feature type="domain" description="GtrA/DPMS transmembrane" evidence="8">
    <location>
        <begin position="31"/>
        <end position="159"/>
    </location>
</feature>
<dbReference type="PANTHER" id="PTHR38459:SF1">
    <property type="entry name" value="PROPHAGE BACTOPRENOL-LINKED GLUCOSE TRANSLOCASE HOMOLOG"/>
    <property type="match status" value="1"/>
</dbReference>
<dbReference type="RefSeq" id="WP_104431880.1">
    <property type="nucleotide sequence ID" value="NZ_PTJD01000003.1"/>
</dbReference>
<dbReference type="Proteomes" id="UP000239485">
    <property type="component" value="Unassembled WGS sequence"/>
</dbReference>
<evidence type="ECO:0000256" key="6">
    <source>
        <dbReference type="SAM" id="MobiDB-lite"/>
    </source>
</evidence>
<dbReference type="AlphaFoldDB" id="A0A2S6ITZ1"/>
<evidence type="ECO:0000256" key="4">
    <source>
        <dbReference type="ARBA" id="ARBA00022989"/>
    </source>
</evidence>
<feature type="compositionally biased region" description="Low complexity" evidence="6">
    <location>
        <begin position="175"/>
        <end position="200"/>
    </location>
</feature>
<dbReference type="GO" id="GO:0005886">
    <property type="term" value="C:plasma membrane"/>
    <property type="evidence" value="ECO:0007669"/>
    <property type="project" value="TreeGrafter"/>
</dbReference>
<dbReference type="Pfam" id="PF04138">
    <property type="entry name" value="GtrA_DPMS_TM"/>
    <property type="match status" value="1"/>
</dbReference>
<feature type="compositionally biased region" description="Basic and acidic residues" evidence="6">
    <location>
        <begin position="206"/>
        <end position="217"/>
    </location>
</feature>
<evidence type="ECO:0000313" key="9">
    <source>
        <dbReference type="EMBL" id="PPK97713.1"/>
    </source>
</evidence>
<comment type="subcellular location">
    <subcellularLocation>
        <location evidence="1">Membrane</location>
        <topology evidence="1">Multi-pass membrane protein</topology>
    </subcellularLocation>
</comment>
<dbReference type="GO" id="GO:0000271">
    <property type="term" value="P:polysaccharide biosynthetic process"/>
    <property type="evidence" value="ECO:0007669"/>
    <property type="project" value="InterPro"/>
</dbReference>